<dbReference type="FunFam" id="3.30.160.60:FF:000446">
    <property type="entry name" value="Zinc finger protein"/>
    <property type="match status" value="1"/>
</dbReference>
<dbReference type="Pfam" id="PF23612">
    <property type="entry name" value="zf-C2H2_ZN142"/>
    <property type="match status" value="1"/>
</dbReference>
<feature type="domain" description="C2H2-type" evidence="7">
    <location>
        <begin position="1049"/>
        <end position="1076"/>
    </location>
</feature>
<dbReference type="GO" id="GO:0008270">
    <property type="term" value="F:zinc ion binding"/>
    <property type="evidence" value="ECO:0007669"/>
    <property type="project" value="UniProtKB-KW"/>
</dbReference>
<dbReference type="Proteomes" id="UP000824540">
    <property type="component" value="Unassembled WGS sequence"/>
</dbReference>
<evidence type="ECO:0000256" key="3">
    <source>
        <dbReference type="ARBA" id="ARBA00022771"/>
    </source>
</evidence>
<evidence type="ECO:0000256" key="6">
    <source>
        <dbReference type="SAM" id="MobiDB-lite"/>
    </source>
</evidence>
<name>A0A8T2PKF5_9TELE</name>
<feature type="domain" description="C2H2-type" evidence="7">
    <location>
        <begin position="208"/>
        <end position="235"/>
    </location>
</feature>
<feature type="domain" description="C2H2-type" evidence="7">
    <location>
        <begin position="300"/>
        <end position="328"/>
    </location>
</feature>
<feature type="domain" description="C2H2-type" evidence="7">
    <location>
        <begin position="964"/>
        <end position="992"/>
    </location>
</feature>
<dbReference type="PANTHER" id="PTHR24403:SF72">
    <property type="entry name" value="ZINC FINGER PROTEIN 142"/>
    <property type="match status" value="1"/>
</dbReference>
<feature type="domain" description="C2H2-type" evidence="7">
    <location>
        <begin position="993"/>
        <end position="1020"/>
    </location>
</feature>
<evidence type="ECO:0000256" key="2">
    <source>
        <dbReference type="ARBA" id="ARBA00022737"/>
    </source>
</evidence>
<comment type="caution">
    <text evidence="8">The sequence shown here is derived from an EMBL/GenBank/DDBJ whole genome shotgun (WGS) entry which is preliminary data.</text>
</comment>
<dbReference type="GO" id="GO:0045944">
    <property type="term" value="P:positive regulation of transcription by RNA polymerase II"/>
    <property type="evidence" value="ECO:0007669"/>
    <property type="project" value="TreeGrafter"/>
</dbReference>
<feature type="domain" description="C2H2-type" evidence="7">
    <location>
        <begin position="863"/>
        <end position="890"/>
    </location>
</feature>
<dbReference type="FunFam" id="3.30.160.60:FF:002871">
    <property type="entry name" value="Zinc finger protein 142"/>
    <property type="match status" value="1"/>
</dbReference>
<dbReference type="Pfam" id="PF00096">
    <property type="entry name" value="zf-C2H2"/>
    <property type="match status" value="2"/>
</dbReference>
<dbReference type="Pfam" id="PF13912">
    <property type="entry name" value="zf-C2H2_6"/>
    <property type="match status" value="2"/>
</dbReference>
<feature type="domain" description="C2H2-type" evidence="7">
    <location>
        <begin position="1021"/>
        <end position="1048"/>
    </location>
</feature>
<feature type="domain" description="C2H2-type" evidence="7">
    <location>
        <begin position="555"/>
        <end position="583"/>
    </location>
</feature>
<keyword evidence="1" id="KW-0479">Metal-binding</keyword>
<evidence type="ECO:0000256" key="5">
    <source>
        <dbReference type="PROSITE-ProRule" id="PRU00042"/>
    </source>
</evidence>
<dbReference type="InterPro" id="IPR013087">
    <property type="entry name" value="Znf_C2H2_type"/>
</dbReference>
<dbReference type="Pfam" id="PF23574">
    <property type="entry name" value="zf-C2H2_ZNF142_18"/>
    <property type="match status" value="1"/>
</dbReference>
<feature type="domain" description="C2H2-type" evidence="7">
    <location>
        <begin position="236"/>
        <end position="263"/>
    </location>
</feature>
<evidence type="ECO:0000256" key="1">
    <source>
        <dbReference type="ARBA" id="ARBA00022723"/>
    </source>
</evidence>
<proteinExistence type="predicted"/>
<reference evidence="8" key="1">
    <citation type="thesis" date="2021" institute="BYU ScholarsArchive" country="Provo, UT, USA">
        <title>Applications of and Algorithms for Genome Assembly and Genomic Analyses with an Emphasis on Marine Teleosts.</title>
        <authorList>
            <person name="Pickett B.D."/>
        </authorList>
    </citation>
    <scope>NUCLEOTIDE SEQUENCE</scope>
    <source>
        <strain evidence="8">HI-2016</strain>
    </source>
</reference>
<dbReference type="InterPro" id="IPR057829">
    <property type="entry name" value="Znf_C2H2_ZN142_21/23"/>
</dbReference>
<dbReference type="FunFam" id="3.30.160.60:FF:001208">
    <property type="entry name" value="Zinc finger protein 142"/>
    <property type="match status" value="1"/>
</dbReference>
<feature type="domain" description="C2H2-type" evidence="7">
    <location>
        <begin position="388"/>
        <end position="416"/>
    </location>
</feature>
<feature type="region of interest" description="Disordered" evidence="6">
    <location>
        <begin position="1104"/>
        <end position="1125"/>
    </location>
</feature>
<sequence>MYKCPVCDKAFPLPSTLKRHFRNHQEERGGTMNCSEPGCQFSSEDPQEYQIHLRTVHSLKLVPCAFRSCRLAFCTKEEMEQHRRNHFPFHCTQCNFITANAKQFGEHCRSNPHPSINDMVGKTKGTEKMEAHSTGVESCEDRLSAQRRPLIQAPSTADKVSQEEEDEEEVTHSTKKARVEKQREGAAATTDSKDCHIAKGTEHMYHTHICPECRRCFKKRTHLLEHMHLHFPDPSLQCPTCQHYFTSKSKLRIHMLREAGKKLHHCHLCDYSAVERNSLRRHLASIHGEEVEDNFYSDVYPCPTCGKGFRLSQALKAHMKTHHTSADGQPLCCFQEGCSFQSTDKKELQRHIAVAHGVKAVECRHHACSALFGSQEAMEAHHRTHLAFHCPKCDFFCSNKNSFQRHKRQGHPGTEELQCNFCPFTTFNPVEFDEHVGRLHANEKIHHCPQCNFVTAHKRVLGRHMLLHTECGYVTKWKHYLNVHMRKHAGDLRYQCNQCSYRCHRADQLSSHKLRHQEKSLICEVCAFSCKRKYELRKHMQLKHSQGGEYQLPVFQCKYCTYQTQYRQALHNHENCKHTRHREFHCALCSYSTFSSTSLFLHKRKVHGYVPGDKEWLENYAEKERENNASLMSQSFCQKQAPHPEKTMGFSGDRVESTERVSHQQVEESKNIDERDCTFEKTNMTTAAVEEQHNKGASKSLLKALKRQDKEQAEALVLQGRVQMLVVQTNTTRRYRLEAHESLHTGVGRHSCELCDQTFGTRSKLRLHRQRVHDKRPTHFCSLCDYSGYSLNDVSRHNLSCHTGELCHSCTLCDARFSSDTALKQHCLRQHQEPACHPCPSCSFSCRSQATLKAHILRKHPQLECTTCQETFGTREALEEHRKSHFTQKCPACPFATRERQVLAQHLLDEHEDCPPEEKPLKCAYHMRIHDDERKYLCPECGYKCKWVNQLKYHMTKHTGAKPYACEECEYRTNRADTLRIHRETRHREVRSFICEKCGKGFKTRFLLNTHQKKHSEERPYVCRLCHRGFRWPAGLRHHYLTHTQNHPFHCLYCSYCAKQKFQVVKHLQRHHPEQPVEQGVGKDPGPRTVSLQEARLEVLEERAGEVEQEVEEETSETNQGQKQQTTAVPPLSYVRWLIAVNELQGTLPAPLAFQLLPSEELLQVLYQLAHAFDPGLSFLCRFRNKVQVATAPTENQCEAAVRWELICDAEQDLGLVSLTHCLYITYQDWTASDVWCEALETGSFPGELALPQLLPASLLSARHAPIQFFTNCANQRLVVVSSFSTWAKVVSFS</sequence>
<dbReference type="GO" id="GO:0005634">
    <property type="term" value="C:nucleus"/>
    <property type="evidence" value="ECO:0007669"/>
    <property type="project" value="TreeGrafter"/>
</dbReference>
<organism evidence="8 9">
    <name type="scientific">Albula glossodonta</name>
    <name type="common">roundjaw bonefish</name>
    <dbReference type="NCBI Taxonomy" id="121402"/>
    <lineage>
        <taxon>Eukaryota</taxon>
        <taxon>Metazoa</taxon>
        <taxon>Chordata</taxon>
        <taxon>Craniata</taxon>
        <taxon>Vertebrata</taxon>
        <taxon>Euteleostomi</taxon>
        <taxon>Actinopterygii</taxon>
        <taxon>Neopterygii</taxon>
        <taxon>Teleostei</taxon>
        <taxon>Albuliformes</taxon>
        <taxon>Albulidae</taxon>
        <taxon>Albula</taxon>
    </lineage>
</organism>
<dbReference type="FunFam" id="3.30.160.60:FF:000883">
    <property type="entry name" value="Zinc finger protein 142"/>
    <property type="match status" value="1"/>
</dbReference>
<feature type="region of interest" description="Disordered" evidence="6">
    <location>
        <begin position="141"/>
        <end position="191"/>
    </location>
</feature>
<feature type="domain" description="C2H2-type" evidence="7">
    <location>
        <begin position="2"/>
        <end position="29"/>
    </location>
</feature>
<dbReference type="FunFam" id="3.30.160.60:FF:000803">
    <property type="entry name" value="zinc finger protein 142"/>
    <property type="match status" value="1"/>
</dbReference>
<dbReference type="SMART" id="SM00355">
    <property type="entry name" value="ZnF_C2H2"/>
    <property type="match status" value="29"/>
</dbReference>
<feature type="compositionally biased region" description="Acidic residues" evidence="6">
    <location>
        <begin position="1107"/>
        <end position="1116"/>
    </location>
</feature>
<dbReference type="FunFam" id="3.30.160.60:FF:001033">
    <property type="entry name" value="Zinc finger protein 142"/>
    <property type="match status" value="1"/>
</dbReference>
<dbReference type="PROSITE" id="PS00028">
    <property type="entry name" value="ZINC_FINGER_C2H2_1"/>
    <property type="match status" value="14"/>
</dbReference>
<dbReference type="PANTHER" id="PTHR24403">
    <property type="entry name" value="ZINC FINGER PROTEIN"/>
    <property type="match status" value="1"/>
</dbReference>
<feature type="domain" description="C2H2-type" evidence="7">
    <location>
        <begin position="936"/>
        <end position="963"/>
    </location>
</feature>
<dbReference type="Gene3D" id="3.30.160.60">
    <property type="entry name" value="Classic Zinc Finger"/>
    <property type="match status" value="14"/>
</dbReference>
<dbReference type="OrthoDB" id="6077919at2759"/>
<dbReference type="FunFam" id="3.30.160.60:FF:001041">
    <property type="entry name" value="Zinc finger protein 142"/>
    <property type="match status" value="1"/>
</dbReference>
<feature type="non-terminal residue" evidence="8">
    <location>
        <position position="1"/>
    </location>
</feature>
<keyword evidence="4" id="KW-0862">Zinc</keyword>
<evidence type="ECO:0000313" key="8">
    <source>
        <dbReference type="EMBL" id="KAG9349427.1"/>
    </source>
</evidence>
<keyword evidence="9" id="KW-1185">Reference proteome</keyword>
<feature type="domain" description="C2H2-type" evidence="7">
    <location>
        <begin position="750"/>
        <end position="778"/>
    </location>
</feature>
<dbReference type="InterPro" id="IPR036236">
    <property type="entry name" value="Znf_C2H2_sf"/>
</dbReference>
<evidence type="ECO:0000259" key="7">
    <source>
        <dbReference type="PROSITE" id="PS50157"/>
    </source>
</evidence>
<keyword evidence="3 5" id="KW-0863">Zinc-finger</keyword>
<gene>
    <name evidence="8" type="ORF">JZ751_027870</name>
</gene>
<dbReference type="InterPro" id="IPR057828">
    <property type="entry name" value="Znf_C2H2_ZNF142_13th"/>
</dbReference>
<dbReference type="PROSITE" id="PS50157">
    <property type="entry name" value="ZINC_FINGER_C2H2_2"/>
    <property type="match status" value="13"/>
</dbReference>
<keyword evidence="2" id="KW-0677">Repeat</keyword>
<protein>
    <recommendedName>
        <fullName evidence="7">C2H2-type domain-containing protein</fullName>
    </recommendedName>
</protein>
<dbReference type="EMBL" id="JAFBMS010000009">
    <property type="protein sequence ID" value="KAG9349427.1"/>
    <property type="molecule type" value="Genomic_DNA"/>
</dbReference>
<dbReference type="FunFam" id="3.30.160.60:FF:001657">
    <property type="entry name" value="Zinc finger protein 142"/>
    <property type="match status" value="1"/>
</dbReference>
<evidence type="ECO:0000256" key="4">
    <source>
        <dbReference type="ARBA" id="ARBA00022833"/>
    </source>
</evidence>
<evidence type="ECO:0000313" key="9">
    <source>
        <dbReference type="Proteomes" id="UP000824540"/>
    </source>
</evidence>
<accession>A0A8T2PKF5</accession>
<dbReference type="SUPFAM" id="SSF57667">
    <property type="entry name" value="beta-beta-alpha zinc fingers"/>
    <property type="match status" value="9"/>
</dbReference>
<dbReference type="InterPro" id="IPR050688">
    <property type="entry name" value="Zinc_finger/UBP_domain"/>
</dbReference>